<feature type="repeat" description="ANK" evidence="3">
    <location>
        <begin position="230"/>
        <end position="264"/>
    </location>
</feature>
<proteinExistence type="predicted"/>
<dbReference type="SUPFAM" id="SSF48403">
    <property type="entry name" value="Ankyrin repeat"/>
    <property type="match status" value="1"/>
</dbReference>
<dbReference type="Pfam" id="PF12796">
    <property type="entry name" value="Ank_2"/>
    <property type="match status" value="2"/>
</dbReference>
<organism evidence="4 5">
    <name type="scientific">Discina gigas</name>
    <dbReference type="NCBI Taxonomy" id="1032678"/>
    <lineage>
        <taxon>Eukaryota</taxon>
        <taxon>Fungi</taxon>
        <taxon>Dikarya</taxon>
        <taxon>Ascomycota</taxon>
        <taxon>Pezizomycotina</taxon>
        <taxon>Pezizomycetes</taxon>
        <taxon>Pezizales</taxon>
        <taxon>Discinaceae</taxon>
        <taxon>Discina</taxon>
    </lineage>
</organism>
<dbReference type="InterPro" id="IPR036770">
    <property type="entry name" value="Ankyrin_rpt-contain_sf"/>
</dbReference>
<dbReference type="PANTHER" id="PTHR24198">
    <property type="entry name" value="ANKYRIN REPEAT AND PROTEIN KINASE DOMAIN-CONTAINING PROTEIN"/>
    <property type="match status" value="1"/>
</dbReference>
<accession>A0ABR3GSL3</accession>
<gene>
    <name evidence="4" type="ORF">Q9L58_002290</name>
</gene>
<keyword evidence="2 3" id="KW-0040">ANK repeat</keyword>
<evidence type="ECO:0000313" key="4">
    <source>
        <dbReference type="EMBL" id="KAL0638712.1"/>
    </source>
</evidence>
<dbReference type="SMART" id="SM00248">
    <property type="entry name" value="ANK"/>
    <property type="match status" value="6"/>
</dbReference>
<dbReference type="PANTHER" id="PTHR24198:SF165">
    <property type="entry name" value="ANKYRIN REPEAT-CONTAINING PROTEIN-RELATED"/>
    <property type="match status" value="1"/>
</dbReference>
<dbReference type="PROSITE" id="PS50088">
    <property type="entry name" value="ANK_REPEAT"/>
    <property type="match status" value="4"/>
</dbReference>
<dbReference type="EMBL" id="JBBBZM010000019">
    <property type="protein sequence ID" value="KAL0638712.1"/>
    <property type="molecule type" value="Genomic_DNA"/>
</dbReference>
<keyword evidence="5" id="KW-1185">Reference proteome</keyword>
<sequence length="424" mass="46278">MARRRSARVVARIAAATAAGATRAAVPARRRPRPIRTITPPPFVPPQVFPLLLLPAELTLHVATYLTPRTALAMLLASSEFAHLSTIFTILSRKDHTVIEHGCVHVYTPLQFFSSRGIESIVARLLNEGADPNDVSYGRPKNQLSPLVHAIGFHSASIVSLLIRHGAQVNRRDGGDLGYFPLDIAVGRPHQIHPRLLHDRQGYDTRAAELPQIVKLLLDAGANLNTEHRRRGTPLHIACAAVNADPLIVANLIAGGADVHARFDGFVSLHPGHGLAGGIQPIHYAAGAGHATIVQLLLDAGVDIEAQTRNGIRPLDSAFLKFSAEVYKLLIDAGADATTNSAQCYPITTRNRELDRLLSDAREFSGVPNPLKLMRKKEARPADLLRWLDLRGCRPNPGHLGVWNFRLPLYHRNLGREGLAFLSM</sequence>
<dbReference type="Gene3D" id="1.25.40.20">
    <property type="entry name" value="Ankyrin repeat-containing domain"/>
    <property type="match status" value="3"/>
</dbReference>
<feature type="repeat" description="ANK" evidence="3">
    <location>
        <begin position="310"/>
        <end position="342"/>
    </location>
</feature>
<evidence type="ECO:0000256" key="1">
    <source>
        <dbReference type="ARBA" id="ARBA00022737"/>
    </source>
</evidence>
<keyword evidence="1" id="KW-0677">Repeat</keyword>
<evidence type="ECO:0000313" key="5">
    <source>
        <dbReference type="Proteomes" id="UP001447188"/>
    </source>
</evidence>
<name>A0ABR3GSL3_9PEZI</name>
<evidence type="ECO:0000256" key="2">
    <source>
        <dbReference type="ARBA" id="ARBA00023043"/>
    </source>
</evidence>
<dbReference type="Proteomes" id="UP001447188">
    <property type="component" value="Unassembled WGS sequence"/>
</dbReference>
<dbReference type="InterPro" id="IPR002110">
    <property type="entry name" value="Ankyrin_rpt"/>
</dbReference>
<evidence type="ECO:0000256" key="3">
    <source>
        <dbReference type="PROSITE-ProRule" id="PRU00023"/>
    </source>
</evidence>
<dbReference type="PROSITE" id="PS50297">
    <property type="entry name" value="ANK_REP_REGION"/>
    <property type="match status" value="2"/>
</dbReference>
<protein>
    <submittedName>
        <fullName evidence="4">Uncharacterized protein</fullName>
    </submittedName>
</protein>
<comment type="caution">
    <text evidence="4">The sequence shown here is derived from an EMBL/GenBank/DDBJ whole genome shotgun (WGS) entry which is preliminary data.</text>
</comment>
<feature type="repeat" description="ANK" evidence="3">
    <location>
        <begin position="277"/>
        <end position="309"/>
    </location>
</feature>
<reference evidence="4 5" key="1">
    <citation type="submission" date="2024-02" db="EMBL/GenBank/DDBJ databases">
        <title>Discinaceae phylogenomics.</title>
        <authorList>
            <person name="Dirks A.C."/>
            <person name="James T.Y."/>
        </authorList>
    </citation>
    <scope>NUCLEOTIDE SEQUENCE [LARGE SCALE GENOMIC DNA]</scope>
    <source>
        <strain evidence="4 5">ACD0624</strain>
    </source>
</reference>
<feature type="repeat" description="ANK" evidence="3">
    <location>
        <begin position="142"/>
        <end position="174"/>
    </location>
</feature>